<keyword evidence="1" id="KW-0812">Transmembrane</keyword>
<comment type="caution">
    <text evidence="2">The sequence shown here is derived from an EMBL/GenBank/DDBJ whole genome shotgun (WGS) entry which is preliminary data.</text>
</comment>
<sequence>MHPIKFLTPLLGKASQCASVIYWYLDDKNSDEVTMMRAWVNLLIAAILFSLLFGIMSHAGTVVVRQSSTSFDAFAVRDQLLQQHQWQELLRQQQQVTILQSLPIGCLAIASPFNYFSCGQQFYRPYDYQDTQVFIQIDPPLSDTPAQ</sequence>
<accession>A0ABV0FSU7</accession>
<dbReference type="RefSeq" id="WP_347690691.1">
    <property type="nucleotide sequence ID" value="NZ_JBDPZN010000008.1"/>
</dbReference>
<evidence type="ECO:0000313" key="2">
    <source>
        <dbReference type="EMBL" id="MEO3683914.1"/>
    </source>
</evidence>
<proteinExistence type="predicted"/>
<name>A0ABV0FSU7_9GAMM</name>
<keyword evidence="3" id="KW-1185">Reference proteome</keyword>
<protein>
    <submittedName>
        <fullName evidence="2">Uncharacterized protein</fullName>
    </submittedName>
</protein>
<dbReference type="Proteomes" id="UP001477278">
    <property type="component" value="Unassembled WGS sequence"/>
</dbReference>
<dbReference type="EMBL" id="JBDPZN010000008">
    <property type="protein sequence ID" value="MEO3683914.1"/>
    <property type="molecule type" value="Genomic_DNA"/>
</dbReference>
<evidence type="ECO:0000313" key="3">
    <source>
        <dbReference type="Proteomes" id="UP001477278"/>
    </source>
</evidence>
<feature type="transmembrane region" description="Helical" evidence="1">
    <location>
        <begin position="37"/>
        <end position="56"/>
    </location>
</feature>
<keyword evidence="1" id="KW-1133">Transmembrane helix</keyword>
<keyword evidence="1" id="KW-0472">Membrane</keyword>
<gene>
    <name evidence="2" type="ORF">ABHN84_16695</name>
</gene>
<reference evidence="2 3" key="1">
    <citation type="submission" date="2024-05" db="EMBL/GenBank/DDBJ databases">
        <title>Genome sequencing of Marine Estuary Bacteria, Shewanella vesiculosa and S. baltica, and Pseudomonas syringae.</title>
        <authorList>
            <person name="Gurung A."/>
            <person name="Maclea K.S."/>
        </authorList>
    </citation>
    <scope>NUCLEOTIDE SEQUENCE [LARGE SCALE GENOMIC DNA]</scope>
    <source>
        <strain evidence="2 3">1A</strain>
    </source>
</reference>
<evidence type="ECO:0000256" key="1">
    <source>
        <dbReference type="SAM" id="Phobius"/>
    </source>
</evidence>
<organism evidence="2 3">
    <name type="scientific">Shewanella vesiculosa</name>
    <dbReference type="NCBI Taxonomy" id="518738"/>
    <lineage>
        <taxon>Bacteria</taxon>
        <taxon>Pseudomonadati</taxon>
        <taxon>Pseudomonadota</taxon>
        <taxon>Gammaproteobacteria</taxon>
        <taxon>Alteromonadales</taxon>
        <taxon>Shewanellaceae</taxon>
        <taxon>Shewanella</taxon>
    </lineage>
</organism>